<keyword evidence="2" id="KW-1185">Reference proteome</keyword>
<evidence type="ECO:0000313" key="1">
    <source>
        <dbReference type="EMBL" id="VVC91305.1"/>
    </source>
</evidence>
<protein>
    <submittedName>
        <fullName evidence="1">Uncharacterized protein</fullName>
    </submittedName>
</protein>
<evidence type="ECO:0000313" key="2">
    <source>
        <dbReference type="Proteomes" id="UP000324832"/>
    </source>
</evidence>
<dbReference type="Proteomes" id="UP000324832">
    <property type="component" value="Unassembled WGS sequence"/>
</dbReference>
<dbReference type="Gene3D" id="3.40.50.300">
    <property type="entry name" value="P-loop containing nucleotide triphosphate hydrolases"/>
    <property type="match status" value="1"/>
</dbReference>
<dbReference type="EMBL" id="FZQP02001015">
    <property type="protein sequence ID" value="VVC91305.1"/>
    <property type="molecule type" value="Genomic_DNA"/>
</dbReference>
<dbReference type="SUPFAM" id="SSF52540">
    <property type="entry name" value="P-loop containing nucleoside triphosphate hydrolases"/>
    <property type="match status" value="1"/>
</dbReference>
<dbReference type="InterPro" id="IPR027417">
    <property type="entry name" value="P-loop_NTPase"/>
</dbReference>
<gene>
    <name evidence="1" type="ORF">LSINAPIS_LOCUS4008</name>
</gene>
<sequence length="215" mass="24501">MCVAHSLGIQIQNTHNHATSTEGGNSLFRAQSATRNQKERRLDFGASLANENLPEPHSSIEQQLDQREQSNDEFGNESYAVPQQTRNNAANRRIQIMQENQELVLQLCQNKAFDEGKATRLLCGTPEGIAVQFNRNFKGRLKTAISISKTLVFQENTRQRVERSKEYALQRDPTANDFGTSQKKNNLFFYGPPSTGKTMVMESLVEMHYNYTRRD</sequence>
<accession>A0A5E4PZ49</accession>
<name>A0A5E4PZ49_9NEOP</name>
<reference evidence="1 2" key="1">
    <citation type="submission" date="2017-07" db="EMBL/GenBank/DDBJ databases">
        <authorList>
            <person name="Talla V."/>
            <person name="Backstrom N."/>
        </authorList>
    </citation>
    <scope>NUCLEOTIDE SEQUENCE [LARGE SCALE GENOMIC DNA]</scope>
</reference>
<proteinExistence type="predicted"/>
<dbReference type="AlphaFoldDB" id="A0A5E4PZ49"/>
<organism evidence="1 2">
    <name type="scientific">Leptidea sinapis</name>
    <dbReference type="NCBI Taxonomy" id="189913"/>
    <lineage>
        <taxon>Eukaryota</taxon>
        <taxon>Metazoa</taxon>
        <taxon>Ecdysozoa</taxon>
        <taxon>Arthropoda</taxon>
        <taxon>Hexapoda</taxon>
        <taxon>Insecta</taxon>
        <taxon>Pterygota</taxon>
        <taxon>Neoptera</taxon>
        <taxon>Endopterygota</taxon>
        <taxon>Lepidoptera</taxon>
        <taxon>Glossata</taxon>
        <taxon>Ditrysia</taxon>
        <taxon>Papilionoidea</taxon>
        <taxon>Pieridae</taxon>
        <taxon>Dismorphiinae</taxon>
        <taxon>Leptidea</taxon>
    </lineage>
</organism>